<keyword evidence="2" id="KW-0732">Signal</keyword>
<dbReference type="InterPro" id="IPR041700">
    <property type="entry name" value="OMP_b-brl_3"/>
</dbReference>
<protein>
    <submittedName>
        <fullName evidence="4">TonB-dependent receptor</fullName>
    </submittedName>
</protein>
<feature type="region of interest" description="Disordered" evidence="1">
    <location>
        <begin position="389"/>
        <end position="413"/>
    </location>
</feature>
<dbReference type="Pfam" id="PF14905">
    <property type="entry name" value="OMP_b-brl_3"/>
    <property type="match status" value="1"/>
</dbReference>
<comment type="caution">
    <text evidence="4">The sequence shown here is derived from an EMBL/GenBank/DDBJ whole genome shotgun (WGS) entry which is preliminary data.</text>
</comment>
<organism evidence="4 5">
    <name type="scientific">Odoribacter splanchnicus</name>
    <dbReference type="NCBI Taxonomy" id="28118"/>
    <lineage>
        <taxon>Bacteria</taxon>
        <taxon>Pseudomonadati</taxon>
        <taxon>Bacteroidota</taxon>
        <taxon>Bacteroidia</taxon>
        <taxon>Bacteroidales</taxon>
        <taxon>Odoribacteraceae</taxon>
        <taxon>Odoribacter</taxon>
    </lineage>
</organism>
<feature type="compositionally biased region" description="Basic and acidic residues" evidence="1">
    <location>
        <begin position="401"/>
        <end position="413"/>
    </location>
</feature>
<feature type="chain" id="PRO_5019343562" evidence="2">
    <location>
        <begin position="19"/>
        <end position="896"/>
    </location>
</feature>
<evidence type="ECO:0000313" key="4">
    <source>
        <dbReference type="EMBL" id="RGY04279.1"/>
    </source>
</evidence>
<accession>A0A413I8E3</accession>
<proteinExistence type="predicted"/>
<gene>
    <name evidence="4" type="ORF">DXA53_16315</name>
</gene>
<dbReference type="RefSeq" id="WP_118104735.1">
    <property type="nucleotide sequence ID" value="NZ_JADMYR010000023.1"/>
</dbReference>
<feature type="signal peptide" evidence="2">
    <location>
        <begin position="1"/>
        <end position="18"/>
    </location>
</feature>
<name>A0A413I8E3_9BACT</name>
<dbReference type="Pfam" id="PF13715">
    <property type="entry name" value="CarbopepD_reg_2"/>
    <property type="match status" value="1"/>
</dbReference>
<dbReference type="EMBL" id="QSCO01000026">
    <property type="protein sequence ID" value="RGY04279.1"/>
    <property type="molecule type" value="Genomic_DNA"/>
</dbReference>
<evidence type="ECO:0000256" key="1">
    <source>
        <dbReference type="SAM" id="MobiDB-lite"/>
    </source>
</evidence>
<reference evidence="4 5" key="1">
    <citation type="submission" date="2018-08" db="EMBL/GenBank/DDBJ databases">
        <title>A genome reference for cultivated species of the human gut microbiota.</title>
        <authorList>
            <person name="Zou Y."/>
            <person name="Xue W."/>
            <person name="Luo G."/>
        </authorList>
    </citation>
    <scope>NUCLEOTIDE SEQUENCE [LARGE SCALE GENOMIC DNA]</scope>
    <source>
        <strain evidence="4 5">OF03-11</strain>
    </source>
</reference>
<keyword evidence="4" id="KW-0675">Receptor</keyword>
<evidence type="ECO:0000259" key="3">
    <source>
        <dbReference type="Pfam" id="PF14905"/>
    </source>
</evidence>
<sequence length="896" mass="101272">MKIVWLLCLLCLGGSLKAQVLSDSVSCRLSGRVVSGEDGKPLPGAHIFLGIKRILVAVTDSLGKFDVGKLPAGEQWLKVSFVGFRPLEQKVVLEGHTAVGDISLKALILDEVVVSARPPLTVQKGDTLQFNAAAVHLAEDADLEKLLKKLPGFEIVDGKIMAQGQEVKKITIDGMEYAINDPAAALKNLPAKLVARIKMYDDKSEEAKFSGYDDGSKSRTLNIETRNPNQMKVFGRGELAYGLEKVKDKSYSASVSLNLFDRKRKITFSGNAGRMALNDLPDARYRDEGNKNKNHGLWGNYSSQINKKLQVSGNYRWNANVNNSASLSRQEYLPTGNYESRVYDNESHSNSDNQSHGVNFSLDYKINDKNRIRFNPDFTISRGNQESLSWNSSMENGDTLNRTETKAINKNDSKRAGGNFSWMHAFKKTGRTLTFQFSGGYNESNSGDYQHIHEKITERGDSLRFQKNDNERINYSMGTGLSYSEPLTKFARISFNYHFLTSKDQSDRHSLAYRDAVFEELIGIDTALTNKSINKQVSQNFGVNYNYHKEKVTLNGGGSLRLMQMENRNRFIGKPDSLVGSNYLDISPRAELSYRMSEKRNVSVNYNGNTSSPSAVQLQDVLNVSNPLQVSKGNPGLKKSYSHHLSMRYTSSEPMNSRFFWANFDVQQTINQISSNVKFIGKDTLIDGYLVSKGGSLTMPVNLNGMWSMNVHTNYSMPVKKIHLDFGGDYSYSHQPSIYDDQQNVTQMHRGQISIGVNTDLSENFDFYCRHATSYSHSRNSSTGKAQNLEETVMANCRWLFWKGFFVGGDYFYTYYWNKTGTVTSRSNNRLNLELGKKFGKKKQAELVFRANDIFRDRSQVHYSVTDLYTRMNSSTSTQDYYMLSFSYRFDRIEKK</sequence>
<feature type="domain" description="Outer membrane protein beta-barrel" evidence="3">
    <location>
        <begin position="424"/>
        <end position="888"/>
    </location>
</feature>
<feature type="compositionally biased region" description="Polar residues" evidence="1">
    <location>
        <begin position="389"/>
        <end position="400"/>
    </location>
</feature>
<dbReference type="SUPFAM" id="SSF56935">
    <property type="entry name" value="Porins"/>
    <property type="match status" value="1"/>
</dbReference>
<evidence type="ECO:0000256" key="2">
    <source>
        <dbReference type="SAM" id="SignalP"/>
    </source>
</evidence>
<dbReference type="AlphaFoldDB" id="A0A413I8E3"/>
<dbReference type="SUPFAM" id="SSF49464">
    <property type="entry name" value="Carboxypeptidase regulatory domain-like"/>
    <property type="match status" value="1"/>
</dbReference>
<evidence type="ECO:0000313" key="5">
    <source>
        <dbReference type="Proteomes" id="UP000284434"/>
    </source>
</evidence>
<dbReference type="InterPro" id="IPR008969">
    <property type="entry name" value="CarboxyPept-like_regulatory"/>
</dbReference>
<dbReference type="Gene3D" id="2.60.40.1120">
    <property type="entry name" value="Carboxypeptidase-like, regulatory domain"/>
    <property type="match status" value="1"/>
</dbReference>
<dbReference type="Proteomes" id="UP000284434">
    <property type="component" value="Unassembled WGS sequence"/>
</dbReference>